<proteinExistence type="predicted"/>
<dbReference type="InterPro" id="IPR008775">
    <property type="entry name" value="Phytyl_CoA_dOase-like"/>
</dbReference>
<accession>A0A1J9R2L3</accession>
<dbReference type="EMBL" id="LGTZ01001256">
    <property type="protein sequence ID" value="OJD21861.1"/>
    <property type="molecule type" value="Genomic_DNA"/>
</dbReference>
<protein>
    <submittedName>
        <fullName evidence="1">Uncharacterized protein</fullName>
    </submittedName>
</protein>
<keyword evidence="2" id="KW-1185">Reference proteome</keyword>
<dbReference type="VEuPathDB" id="FungiDB:ACJ73_06796"/>
<dbReference type="Gene3D" id="2.60.120.620">
    <property type="entry name" value="q2cbj1_9rhob like domain"/>
    <property type="match status" value="1"/>
</dbReference>
<dbReference type="OrthoDB" id="4369165at2759"/>
<dbReference type="STRING" id="1658174.A0A1J9R2L3"/>
<evidence type="ECO:0000313" key="2">
    <source>
        <dbReference type="Proteomes" id="UP000242791"/>
    </source>
</evidence>
<dbReference type="AlphaFoldDB" id="A0A1J9R2L3"/>
<dbReference type="Proteomes" id="UP000242791">
    <property type="component" value="Unassembled WGS sequence"/>
</dbReference>
<sequence>MGMAPDNVTWGRATDHPTRSPVLCVFARPGDSTSFRHIDVNIKRLAEENHRANMIQGSVTLTDEDDRNCTTIVPGMHRYTQEWNRRLRARNFPDGGVVQEVGNDILTNKDLNDFRTRWTTVPCKAGDARITMPHLPHGCTGPATIERPTMLPWYVGIQEDGNSLEVPESGSWEQLS</sequence>
<organism evidence="1 2">
    <name type="scientific">Blastomyces percursus</name>
    <dbReference type="NCBI Taxonomy" id="1658174"/>
    <lineage>
        <taxon>Eukaryota</taxon>
        <taxon>Fungi</taxon>
        <taxon>Dikarya</taxon>
        <taxon>Ascomycota</taxon>
        <taxon>Pezizomycotina</taxon>
        <taxon>Eurotiomycetes</taxon>
        <taxon>Eurotiomycetidae</taxon>
        <taxon>Onygenales</taxon>
        <taxon>Ajellomycetaceae</taxon>
        <taxon>Blastomyces</taxon>
    </lineage>
</organism>
<dbReference type="Pfam" id="PF05721">
    <property type="entry name" value="PhyH"/>
    <property type="match status" value="1"/>
</dbReference>
<reference evidence="1 2" key="1">
    <citation type="submission" date="2015-08" db="EMBL/GenBank/DDBJ databases">
        <title>Emmonsia species relationships and genome sequence.</title>
        <authorList>
            <person name="Cuomo C.A."/>
            <person name="Schwartz I.S."/>
            <person name="Kenyon C."/>
            <person name="De Hoog G.S."/>
            <person name="Govender N.P."/>
            <person name="Botha A."/>
            <person name="Moreno L."/>
            <person name="De Vries M."/>
            <person name="Munoz J.F."/>
            <person name="Stielow J.B."/>
        </authorList>
    </citation>
    <scope>NUCLEOTIDE SEQUENCE [LARGE SCALE GENOMIC DNA]</scope>
    <source>
        <strain evidence="1 2">EI222</strain>
    </source>
</reference>
<comment type="caution">
    <text evidence="1">The sequence shown here is derived from an EMBL/GenBank/DDBJ whole genome shotgun (WGS) entry which is preliminary data.</text>
</comment>
<evidence type="ECO:0000313" key="1">
    <source>
        <dbReference type="EMBL" id="OJD21861.1"/>
    </source>
</evidence>
<name>A0A1J9R2L3_9EURO</name>
<gene>
    <name evidence="1" type="ORF">ACJ73_06796</name>
</gene>
<dbReference type="SUPFAM" id="SSF51197">
    <property type="entry name" value="Clavaminate synthase-like"/>
    <property type="match status" value="1"/>
</dbReference>